<dbReference type="Pfam" id="PF23302">
    <property type="entry name" value="HTH_DNAJC9"/>
    <property type="match status" value="1"/>
</dbReference>
<dbReference type="InParanoid" id="I3EDD8"/>
<dbReference type="InterPro" id="IPR056453">
    <property type="entry name" value="HTH_DNAJC9"/>
</dbReference>
<dbReference type="GO" id="GO:0005737">
    <property type="term" value="C:cytoplasm"/>
    <property type="evidence" value="ECO:0007669"/>
    <property type="project" value="TreeGrafter"/>
</dbReference>
<dbReference type="PROSITE" id="PS50076">
    <property type="entry name" value="DNAJ_2"/>
    <property type="match status" value="1"/>
</dbReference>
<dbReference type="GO" id="GO:0031072">
    <property type="term" value="F:heat shock protein binding"/>
    <property type="evidence" value="ECO:0007669"/>
    <property type="project" value="TreeGrafter"/>
</dbReference>
<dbReference type="SMART" id="SM00271">
    <property type="entry name" value="DnaJ"/>
    <property type="match status" value="1"/>
</dbReference>
<feature type="coiled-coil region" evidence="1">
    <location>
        <begin position="182"/>
        <end position="228"/>
    </location>
</feature>
<dbReference type="PANTHER" id="PTHR44144:SF1">
    <property type="entry name" value="DNAJ HOMOLOG SUBFAMILY C MEMBER 9"/>
    <property type="match status" value="1"/>
</dbReference>
<sequence length="234" mass="27878">MCGNRFADVFAGFIHMLTIYWKFSKIMDVYSYGVQENFYMKREKAAEILGCTVESSHEEIRKRYRQLSMKMHPDRPGGSEEKFIQLNQAYELLTEKTDSDRDIITKDMFERFRSIYEGSQEEKDELISLYKKHKGRMAKVIDALLLGEDEQEERYRRIINEHIKEKKVEEYPGYAKAKPLMANTKRQQKREKEKAAAELLAKDLEKRAEERKNRYNQMIERLEEKVANPKKGKK</sequence>
<dbReference type="Pfam" id="PF00226">
    <property type="entry name" value="DnaJ"/>
    <property type="match status" value="1"/>
</dbReference>
<evidence type="ECO:0000313" key="3">
    <source>
        <dbReference type="EMBL" id="EIJ87235.1"/>
    </source>
</evidence>
<evidence type="ECO:0000256" key="1">
    <source>
        <dbReference type="SAM" id="Coils"/>
    </source>
</evidence>
<gene>
    <name evidence="3" type="ORF">NEQG_02570</name>
</gene>
<feature type="domain" description="J" evidence="2">
    <location>
        <begin position="44"/>
        <end position="113"/>
    </location>
</feature>
<dbReference type="PANTHER" id="PTHR44144">
    <property type="entry name" value="DNAJ HOMOLOG SUBFAMILY C MEMBER 9"/>
    <property type="match status" value="1"/>
</dbReference>
<dbReference type="GO" id="GO:0005634">
    <property type="term" value="C:nucleus"/>
    <property type="evidence" value="ECO:0007669"/>
    <property type="project" value="TreeGrafter"/>
</dbReference>
<dbReference type="Gene3D" id="1.10.287.110">
    <property type="entry name" value="DnaJ domain"/>
    <property type="match status" value="1"/>
</dbReference>
<keyword evidence="1" id="KW-0175">Coiled coil</keyword>
<dbReference type="FunCoup" id="I3EDD8">
    <property type="interactions" value="266"/>
</dbReference>
<dbReference type="InterPro" id="IPR001623">
    <property type="entry name" value="DnaJ_domain"/>
</dbReference>
<protein>
    <recommendedName>
        <fullName evidence="2">J domain-containing protein</fullName>
    </recommendedName>
</protein>
<dbReference type="InterPro" id="IPR036869">
    <property type="entry name" value="J_dom_sf"/>
</dbReference>
<dbReference type="Proteomes" id="UP000002872">
    <property type="component" value="Unassembled WGS sequence"/>
</dbReference>
<dbReference type="InterPro" id="IPR052594">
    <property type="entry name" value="J_domain-containing_protein"/>
</dbReference>
<dbReference type="AlphaFoldDB" id="I3EDD8"/>
<dbReference type="OrthoDB" id="442087at2759"/>
<dbReference type="CDD" id="cd06257">
    <property type="entry name" value="DnaJ"/>
    <property type="match status" value="1"/>
</dbReference>
<name>I3EDD8_NEMP3</name>
<accession>I3EDD8</accession>
<dbReference type="OMA" id="KMHPDRP"/>
<evidence type="ECO:0000259" key="2">
    <source>
        <dbReference type="PROSITE" id="PS50076"/>
    </source>
</evidence>
<evidence type="ECO:0000313" key="4">
    <source>
        <dbReference type="Proteomes" id="UP000002872"/>
    </source>
</evidence>
<keyword evidence="4" id="KW-1185">Reference proteome</keyword>
<dbReference type="HOGENOM" id="CLU_119137_0_0_1"/>
<dbReference type="SUPFAM" id="SSF46565">
    <property type="entry name" value="Chaperone J-domain"/>
    <property type="match status" value="1"/>
</dbReference>
<organism evidence="3 4">
    <name type="scientific">Nematocida parisii (strain ERTm3)</name>
    <name type="common">Nematode killer fungus</name>
    <dbReference type="NCBI Taxonomy" id="935791"/>
    <lineage>
        <taxon>Eukaryota</taxon>
        <taxon>Fungi</taxon>
        <taxon>Fungi incertae sedis</taxon>
        <taxon>Microsporidia</taxon>
        <taxon>Nematocida</taxon>
    </lineage>
</organism>
<dbReference type="VEuPathDB" id="MicrosporidiaDB:NEQG_02570"/>
<proteinExistence type="predicted"/>
<dbReference type="EMBL" id="GL870884">
    <property type="protein sequence ID" value="EIJ87235.1"/>
    <property type="molecule type" value="Genomic_DNA"/>
</dbReference>
<reference evidence="3" key="1">
    <citation type="submission" date="2011-01" db="EMBL/GenBank/DDBJ databases">
        <title>The Genome Sequence of Nematocida parisii strain ERTm3.</title>
        <authorList>
            <consortium name="The Broad Institute Genome Sequencing Platform"/>
            <consortium name="The Broad Institute Genome Sequencing Center for Infectious Disease"/>
            <person name="Cuomo C."/>
            <person name="Troemel E."/>
            <person name="Young S.K."/>
            <person name="Zeng Q."/>
            <person name="Gargeya S."/>
            <person name="Fitzgerald M."/>
            <person name="Haas B."/>
            <person name="Abouelleil A."/>
            <person name="Alvarado L."/>
            <person name="Arachchi H.M."/>
            <person name="Berlin A."/>
            <person name="Chapman S.B."/>
            <person name="Gearin G."/>
            <person name="Goldberg J."/>
            <person name="Griggs A."/>
            <person name="Gujja S."/>
            <person name="Hansen M."/>
            <person name="Heiman D."/>
            <person name="Howarth C."/>
            <person name="Larimer J."/>
            <person name="Lui A."/>
            <person name="MacDonald P.J.P."/>
            <person name="McCowen C."/>
            <person name="Montmayeur A."/>
            <person name="Murphy C."/>
            <person name="Neiman D."/>
            <person name="Pearson M."/>
            <person name="Priest M."/>
            <person name="Roberts A."/>
            <person name="Saif S."/>
            <person name="Shea T."/>
            <person name="Sisk P."/>
            <person name="Stolte C."/>
            <person name="Sykes S."/>
            <person name="Wortman J."/>
            <person name="Nusbaum C."/>
            <person name="Birren B."/>
        </authorList>
    </citation>
    <scope>NUCLEOTIDE SEQUENCE</scope>
    <source>
        <strain evidence="3">ERTm3</strain>
    </source>
</reference>